<feature type="region of interest" description="Disordered" evidence="1">
    <location>
        <begin position="121"/>
        <end position="228"/>
    </location>
</feature>
<accession>A0A915CMT8</accession>
<proteinExistence type="predicted"/>
<sequence>MQLLLPILFVSLISLLNAFPSSDSAPSSGQEPGGTHNKQAFKKKMLDDFHDIMAKVVANWNELGKSVNQVADNIDNNLDPDGNYPGKPWPVALSSILLENVNVQLRSVIVQIAEGLLRINKKKRSQQGPPPPQSSSSPEGSSEDESQASGSRETESSAPHPHGHGGFDLSKLASMIGHKPSESSNQVGEAKSGMTQLAALLSLMSGGQPQGHHGGQNEDDEGARGVDLSSIKHMLSKMTADKDGYAQDNSSPKMNVSQLAAMLASSMGGKNQGDDEE</sequence>
<dbReference type="WBParaSite" id="jg10302">
    <property type="protein sequence ID" value="jg10302"/>
    <property type="gene ID" value="jg10302"/>
</dbReference>
<organism evidence="3 4">
    <name type="scientific">Ditylenchus dipsaci</name>
    <dbReference type="NCBI Taxonomy" id="166011"/>
    <lineage>
        <taxon>Eukaryota</taxon>
        <taxon>Metazoa</taxon>
        <taxon>Ecdysozoa</taxon>
        <taxon>Nematoda</taxon>
        <taxon>Chromadorea</taxon>
        <taxon>Rhabditida</taxon>
        <taxon>Tylenchina</taxon>
        <taxon>Tylenchomorpha</taxon>
        <taxon>Sphaerularioidea</taxon>
        <taxon>Anguinidae</taxon>
        <taxon>Anguininae</taxon>
        <taxon>Ditylenchus</taxon>
    </lineage>
</organism>
<dbReference type="AlphaFoldDB" id="A0A915CMT8"/>
<evidence type="ECO:0000256" key="2">
    <source>
        <dbReference type="SAM" id="SignalP"/>
    </source>
</evidence>
<protein>
    <submittedName>
        <fullName evidence="4">Uncharacterized protein</fullName>
    </submittedName>
</protein>
<feature type="signal peptide" evidence="2">
    <location>
        <begin position="1"/>
        <end position="18"/>
    </location>
</feature>
<reference evidence="4" key="1">
    <citation type="submission" date="2022-11" db="UniProtKB">
        <authorList>
            <consortium name="WormBaseParasite"/>
        </authorList>
    </citation>
    <scope>IDENTIFICATION</scope>
</reference>
<name>A0A915CMT8_9BILA</name>
<dbReference type="Proteomes" id="UP000887574">
    <property type="component" value="Unplaced"/>
</dbReference>
<evidence type="ECO:0000313" key="3">
    <source>
        <dbReference type="Proteomes" id="UP000887574"/>
    </source>
</evidence>
<keyword evidence="2" id="KW-0732">Signal</keyword>
<evidence type="ECO:0000256" key="1">
    <source>
        <dbReference type="SAM" id="MobiDB-lite"/>
    </source>
</evidence>
<evidence type="ECO:0000313" key="4">
    <source>
        <dbReference type="WBParaSite" id="jg10302"/>
    </source>
</evidence>
<keyword evidence="3" id="KW-1185">Reference proteome</keyword>
<feature type="chain" id="PRO_5037020688" evidence="2">
    <location>
        <begin position="19"/>
        <end position="277"/>
    </location>
</feature>